<feature type="region of interest" description="Disordered" evidence="1">
    <location>
        <begin position="1"/>
        <end position="180"/>
    </location>
</feature>
<dbReference type="Proteomes" id="UP000095287">
    <property type="component" value="Unplaced"/>
</dbReference>
<feature type="compositionally biased region" description="Polar residues" evidence="1">
    <location>
        <begin position="606"/>
        <end position="621"/>
    </location>
</feature>
<name>A0A1I7Z7W8_9BILA</name>
<reference evidence="3" key="1">
    <citation type="submission" date="2016-11" db="UniProtKB">
        <authorList>
            <consortium name="WormBaseParasite"/>
        </authorList>
    </citation>
    <scope>IDENTIFICATION</scope>
</reference>
<feature type="region of interest" description="Disordered" evidence="1">
    <location>
        <begin position="554"/>
        <end position="664"/>
    </location>
</feature>
<feature type="compositionally biased region" description="Polar residues" evidence="1">
    <location>
        <begin position="99"/>
        <end position="131"/>
    </location>
</feature>
<feature type="compositionally biased region" description="Basic and acidic residues" evidence="1">
    <location>
        <begin position="7"/>
        <end position="18"/>
    </location>
</feature>
<feature type="compositionally biased region" description="Polar residues" evidence="1">
    <location>
        <begin position="228"/>
        <end position="249"/>
    </location>
</feature>
<feature type="compositionally biased region" description="Polar residues" evidence="1">
    <location>
        <begin position="565"/>
        <end position="580"/>
    </location>
</feature>
<dbReference type="WBParaSite" id="L893_g23752.t2">
    <property type="protein sequence ID" value="L893_g23752.t2"/>
    <property type="gene ID" value="L893_g23752"/>
</dbReference>
<keyword evidence="2" id="KW-1185">Reference proteome</keyword>
<dbReference type="AlphaFoldDB" id="A0A1I7Z7W8"/>
<dbReference type="CDD" id="cd21865">
    <property type="entry name" value="DEUBAD_NFRKB"/>
    <property type="match status" value="1"/>
</dbReference>
<sequence length="664" mass="72816">MQETSPDEEKSPKTENDVSHNAQEASSSEQVNNVATISSASPFSPDNASVSRHELTEAVCQAGDVAESSEATQSTEPSENASGSHVAEPVRSADVVEQADTSGSPTDKPSNSNGPVENNGNHWSTSPSSASLEPLDRKIKVEECVADTSAHSDSSSLEGTPTVSGSTCNVKEEAQTTTDDMGVERTNSVVNSMFAAAPSTSEAGEAECAQPNGYTSPATLGDQGAVPSCSSTEPSSTVNIVNGEGSDSTVAEEPSSSTSPKSTLPMSRICLTGDSIYIPTVLCEDEELLRSILSVETLKSLPEEKQTALKKLLPSYEKSDEDLDMILECAFSNDEFFCYGNTLSKLFYKLECNWYSPDRPCEDLQLRDNRRVMYDHFHRHYYISMLRRLLISRHRILEKVSALSGSEEGDIRLKTNAGFLKRRYMVDRLQERAKRRCQVMFNNIRGQVGESDLSSDDEDDGYMKTRFTPNNSGKYAGKSTLHSNDFVVHLDIDLHQPLRLGSPINMLEEYMHLKEKEPDCMSLDISDIAVDEVYERSGVSIISERNFATMVRKRRQAEEEKCEADSSTDIRTNGHCSNHSGAPDTPHSHSVEEDEDADNDMDHDGNYNSTDDVPDTSSVLSVNGIHSEASDNDEDDEDLQFEESLRKEEEANNLSGEAHSPAPS</sequence>
<protein>
    <submittedName>
        <fullName evidence="3">snRNA-activating protein complex subunit 3</fullName>
    </submittedName>
</protein>
<feature type="compositionally biased region" description="Polar residues" evidence="1">
    <location>
        <begin position="149"/>
        <end position="180"/>
    </location>
</feature>
<proteinExistence type="predicted"/>
<feature type="compositionally biased region" description="Low complexity" evidence="1">
    <location>
        <begin position="254"/>
        <end position="264"/>
    </location>
</feature>
<evidence type="ECO:0000313" key="3">
    <source>
        <dbReference type="WBParaSite" id="L893_g23752.t2"/>
    </source>
</evidence>
<evidence type="ECO:0000256" key="1">
    <source>
        <dbReference type="SAM" id="MobiDB-lite"/>
    </source>
</evidence>
<organism evidence="2 3">
    <name type="scientific">Steinernema glaseri</name>
    <dbReference type="NCBI Taxonomy" id="37863"/>
    <lineage>
        <taxon>Eukaryota</taxon>
        <taxon>Metazoa</taxon>
        <taxon>Ecdysozoa</taxon>
        <taxon>Nematoda</taxon>
        <taxon>Chromadorea</taxon>
        <taxon>Rhabditida</taxon>
        <taxon>Tylenchina</taxon>
        <taxon>Panagrolaimomorpha</taxon>
        <taxon>Strongyloidoidea</taxon>
        <taxon>Steinernematidae</taxon>
        <taxon>Steinernema</taxon>
    </lineage>
</organism>
<feature type="compositionally biased region" description="Basic and acidic residues" evidence="1">
    <location>
        <begin position="134"/>
        <end position="143"/>
    </location>
</feature>
<feature type="compositionally biased region" description="Polar residues" evidence="1">
    <location>
        <begin position="19"/>
        <end position="50"/>
    </location>
</feature>
<feature type="region of interest" description="Disordered" evidence="1">
    <location>
        <begin position="201"/>
        <end position="264"/>
    </location>
</feature>
<evidence type="ECO:0000313" key="2">
    <source>
        <dbReference type="Proteomes" id="UP000095287"/>
    </source>
</evidence>
<feature type="compositionally biased region" description="Acidic residues" evidence="1">
    <location>
        <begin position="630"/>
        <end position="641"/>
    </location>
</feature>
<accession>A0A1I7Z7W8</accession>
<feature type="compositionally biased region" description="Polar residues" evidence="1">
    <location>
        <begin position="69"/>
        <end position="83"/>
    </location>
</feature>